<proteinExistence type="inferred from homology"/>
<dbReference type="Proteomes" id="UP000585638">
    <property type="component" value="Unassembled WGS sequence"/>
</dbReference>
<dbReference type="InterPro" id="IPR006015">
    <property type="entry name" value="Universal_stress_UspA"/>
</dbReference>
<evidence type="ECO:0000313" key="4">
    <source>
        <dbReference type="Proteomes" id="UP000585638"/>
    </source>
</evidence>
<protein>
    <submittedName>
        <fullName evidence="3">Nucleotide-binding universal stress UspA family protein</fullName>
    </submittedName>
</protein>
<feature type="domain" description="UspA" evidence="2">
    <location>
        <begin position="122"/>
        <end position="168"/>
    </location>
</feature>
<dbReference type="InterPro" id="IPR006016">
    <property type="entry name" value="UspA"/>
</dbReference>
<comment type="caution">
    <text evidence="3">The sequence shown here is derived from an EMBL/GenBank/DDBJ whole genome shotgun (WGS) entry which is preliminary data.</text>
</comment>
<reference evidence="3 4" key="1">
    <citation type="submission" date="2020-08" db="EMBL/GenBank/DDBJ databases">
        <title>Sequencing the genomes of 1000 actinobacteria strains.</title>
        <authorList>
            <person name="Klenk H.-P."/>
        </authorList>
    </citation>
    <scope>NUCLEOTIDE SEQUENCE [LARGE SCALE GENOMIC DNA]</scope>
    <source>
        <strain evidence="3 4">DSM 43851</strain>
    </source>
</reference>
<dbReference type="Pfam" id="PF00582">
    <property type="entry name" value="Usp"/>
    <property type="match status" value="1"/>
</dbReference>
<dbReference type="EMBL" id="JACHIR010000005">
    <property type="protein sequence ID" value="MBB5898082.1"/>
    <property type="molecule type" value="Genomic_DNA"/>
</dbReference>
<evidence type="ECO:0000259" key="2">
    <source>
        <dbReference type="Pfam" id="PF00582"/>
    </source>
</evidence>
<dbReference type="RefSeq" id="WP_184870544.1">
    <property type="nucleotide sequence ID" value="NZ_BAAAWY010000021.1"/>
</dbReference>
<dbReference type="Gene3D" id="3.40.50.12370">
    <property type="match status" value="1"/>
</dbReference>
<evidence type="ECO:0000256" key="1">
    <source>
        <dbReference type="ARBA" id="ARBA00008791"/>
    </source>
</evidence>
<organism evidence="3 4">
    <name type="scientific">Kutzneria kofuensis</name>
    <dbReference type="NCBI Taxonomy" id="103725"/>
    <lineage>
        <taxon>Bacteria</taxon>
        <taxon>Bacillati</taxon>
        <taxon>Actinomycetota</taxon>
        <taxon>Actinomycetes</taxon>
        <taxon>Pseudonocardiales</taxon>
        <taxon>Pseudonocardiaceae</taxon>
        <taxon>Kutzneria</taxon>
    </lineage>
</organism>
<dbReference type="SUPFAM" id="SSF52402">
    <property type="entry name" value="Adenine nucleotide alpha hydrolases-like"/>
    <property type="match status" value="1"/>
</dbReference>
<keyword evidence="4" id="KW-1185">Reference proteome</keyword>
<sequence>MTIKAVLAGFSPIIDSLATITWAADYAGRLHAPLRVVLADGGSLPALYNATATVRTRYPQLSLSAMTANDSLVDALLDRATDAHLIVVDRAAAKAGMAATVAAQASCPVATVAPGTAWDGENRPILVGADGTEHSEQALRWAFTEADRLGRGVRVVHCQPHRTSTEQRNSVFDLVSLFAGRYPAMAMQLHTLVCAPADALAWHSQFAAMVLIGHHEHGIGGRIYRRVLREAACPVVIAGPDTILDAAIAAPALDTVRS</sequence>
<accession>A0A7W9KST7</accession>
<dbReference type="PRINTS" id="PR01438">
    <property type="entry name" value="UNVRSLSTRESS"/>
</dbReference>
<comment type="similarity">
    <text evidence="1">Belongs to the universal stress protein A family.</text>
</comment>
<name>A0A7W9KST7_9PSEU</name>
<gene>
    <name evidence="3" type="ORF">BJ998_009341</name>
</gene>
<evidence type="ECO:0000313" key="3">
    <source>
        <dbReference type="EMBL" id="MBB5898082.1"/>
    </source>
</evidence>
<dbReference type="AlphaFoldDB" id="A0A7W9KST7"/>